<comment type="similarity">
    <text evidence="3 7">Belongs to the inositol monophosphatase superfamily.</text>
</comment>
<reference evidence="9 10" key="1">
    <citation type="journal article" date="2019" name="Int. J. Syst. Evol. Microbiol.">
        <title>The Global Catalogue of Microorganisms (GCM) 10K type strain sequencing project: providing services to taxonomists for standard genome sequencing and annotation.</title>
        <authorList>
            <consortium name="The Broad Institute Genomics Platform"/>
            <consortium name="The Broad Institute Genome Sequencing Center for Infectious Disease"/>
            <person name="Wu L."/>
            <person name="Ma J."/>
        </authorList>
    </citation>
    <scope>NUCLEOTIDE SEQUENCE [LARGE SCALE GENOMIC DNA]</scope>
    <source>
        <strain evidence="9 10">JCM 10671</strain>
    </source>
</reference>
<comment type="cofactor">
    <cofactor evidence="2 7">
        <name>Mg(2+)</name>
        <dbReference type="ChEBI" id="CHEBI:18420"/>
    </cofactor>
</comment>
<evidence type="ECO:0000256" key="1">
    <source>
        <dbReference type="ARBA" id="ARBA00001033"/>
    </source>
</evidence>
<dbReference type="EC" id="3.1.3.25" evidence="7"/>
<dbReference type="PRINTS" id="PR00377">
    <property type="entry name" value="IMPHPHTASES"/>
</dbReference>
<dbReference type="CDD" id="cd01639">
    <property type="entry name" value="IMPase"/>
    <property type="match status" value="1"/>
</dbReference>
<dbReference type="PROSITE" id="PS00629">
    <property type="entry name" value="IMP_1"/>
    <property type="match status" value="1"/>
</dbReference>
<proteinExistence type="inferred from homology"/>
<keyword evidence="6 7" id="KW-0460">Magnesium</keyword>
<keyword evidence="4 7" id="KW-0479">Metal-binding</keyword>
<comment type="caution">
    <text evidence="9">The sequence shown here is derived from an EMBL/GenBank/DDBJ whole genome shotgun (WGS) entry which is preliminary data.</text>
</comment>
<dbReference type="Gene3D" id="3.40.190.80">
    <property type="match status" value="1"/>
</dbReference>
<evidence type="ECO:0000313" key="10">
    <source>
        <dbReference type="Proteomes" id="UP001500957"/>
    </source>
</evidence>
<dbReference type="Pfam" id="PF00459">
    <property type="entry name" value="Inositol_P"/>
    <property type="match status" value="1"/>
</dbReference>
<protein>
    <recommendedName>
        <fullName evidence="7">Inositol-1-monophosphatase</fullName>
        <ecNumber evidence="7">3.1.3.25</ecNumber>
    </recommendedName>
</protein>
<dbReference type="Proteomes" id="UP001500957">
    <property type="component" value="Unassembled WGS sequence"/>
</dbReference>
<evidence type="ECO:0000256" key="8">
    <source>
        <dbReference type="SAM" id="MobiDB-lite"/>
    </source>
</evidence>
<evidence type="ECO:0000256" key="5">
    <source>
        <dbReference type="ARBA" id="ARBA00022801"/>
    </source>
</evidence>
<dbReference type="PROSITE" id="PS00630">
    <property type="entry name" value="IMP_2"/>
    <property type="match status" value="1"/>
</dbReference>
<evidence type="ECO:0000313" key="9">
    <source>
        <dbReference type="EMBL" id="GAA0627061.1"/>
    </source>
</evidence>
<evidence type="ECO:0000256" key="4">
    <source>
        <dbReference type="ARBA" id="ARBA00022723"/>
    </source>
</evidence>
<sequence>MPAGVLPEPEGTPARGRGAGLSVPASPTELPTQELLEVALLVAREAGTLLASGRPSGPLRVTSKSTPTDVVTEMDHAAEALITETLARLRPADGMLGEEGTDHPGTSGVRWVVDPLDGTVNYLYDLGGWAVSLAAEVAGESVVGVVHVPAAGETFAAVRGQGATCNGRPLRVNPAPPLDRALVATGFGYDPRRRAHQAEVLRHVLPAVRDIRRHGACAVDLCALAAGRVDAYFERGVNPWDFAAGGLIAAEAGARVAGLAGEAPSSRFLLAAPPELFDPLEALLLAAGAGHETGLTDPVATPALP</sequence>
<keyword evidence="5 7" id="KW-0378">Hydrolase</keyword>
<evidence type="ECO:0000256" key="3">
    <source>
        <dbReference type="ARBA" id="ARBA00009759"/>
    </source>
</evidence>
<dbReference type="PANTHER" id="PTHR20854">
    <property type="entry name" value="INOSITOL MONOPHOSPHATASE"/>
    <property type="match status" value="1"/>
</dbReference>
<evidence type="ECO:0000256" key="7">
    <source>
        <dbReference type="RuleBase" id="RU364068"/>
    </source>
</evidence>
<dbReference type="EMBL" id="BAAAHE010000027">
    <property type="protein sequence ID" value="GAA0627061.1"/>
    <property type="molecule type" value="Genomic_DNA"/>
</dbReference>
<evidence type="ECO:0000256" key="6">
    <source>
        <dbReference type="ARBA" id="ARBA00022842"/>
    </source>
</evidence>
<dbReference type="Gene3D" id="3.30.540.10">
    <property type="entry name" value="Fructose-1,6-Bisphosphatase, subunit A, domain 1"/>
    <property type="match status" value="1"/>
</dbReference>
<gene>
    <name evidence="9" type="ORF">GCM10009547_33270</name>
</gene>
<accession>A0ABN1H2D8</accession>
<dbReference type="InterPro" id="IPR033942">
    <property type="entry name" value="IMPase"/>
</dbReference>
<dbReference type="SUPFAM" id="SSF56655">
    <property type="entry name" value="Carbohydrate phosphatase"/>
    <property type="match status" value="1"/>
</dbReference>
<dbReference type="PANTHER" id="PTHR20854:SF4">
    <property type="entry name" value="INOSITOL-1-MONOPHOSPHATASE-RELATED"/>
    <property type="match status" value="1"/>
</dbReference>
<organism evidence="9 10">
    <name type="scientific">Sporichthya brevicatena</name>
    <dbReference type="NCBI Taxonomy" id="171442"/>
    <lineage>
        <taxon>Bacteria</taxon>
        <taxon>Bacillati</taxon>
        <taxon>Actinomycetota</taxon>
        <taxon>Actinomycetes</taxon>
        <taxon>Sporichthyales</taxon>
        <taxon>Sporichthyaceae</taxon>
        <taxon>Sporichthya</taxon>
    </lineage>
</organism>
<dbReference type="InterPro" id="IPR000760">
    <property type="entry name" value="Inositol_monophosphatase-like"/>
</dbReference>
<dbReference type="InterPro" id="IPR020550">
    <property type="entry name" value="Inositol_monophosphatase_CS"/>
</dbReference>
<keyword evidence="10" id="KW-1185">Reference proteome</keyword>
<dbReference type="InterPro" id="IPR020583">
    <property type="entry name" value="Inositol_monoP_metal-BS"/>
</dbReference>
<name>A0ABN1H2D8_9ACTN</name>
<feature type="region of interest" description="Disordered" evidence="8">
    <location>
        <begin position="1"/>
        <end position="28"/>
    </location>
</feature>
<comment type="catalytic activity">
    <reaction evidence="1 7">
        <text>a myo-inositol phosphate + H2O = myo-inositol + phosphate</text>
        <dbReference type="Rhea" id="RHEA:24056"/>
        <dbReference type="ChEBI" id="CHEBI:15377"/>
        <dbReference type="ChEBI" id="CHEBI:17268"/>
        <dbReference type="ChEBI" id="CHEBI:43474"/>
        <dbReference type="ChEBI" id="CHEBI:84139"/>
        <dbReference type="EC" id="3.1.3.25"/>
    </reaction>
</comment>
<evidence type="ECO:0000256" key="2">
    <source>
        <dbReference type="ARBA" id="ARBA00001946"/>
    </source>
</evidence>